<reference evidence="2 3" key="1">
    <citation type="journal article" date="2021" name="Nat. Commun.">
        <title>Genetic determinants of endophytism in the Arabidopsis root mycobiome.</title>
        <authorList>
            <person name="Mesny F."/>
            <person name="Miyauchi S."/>
            <person name="Thiergart T."/>
            <person name="Pickel B."/>
            <person name="Atanasova L."/>
            <person name="Karlsson M."/>
            <person name="Huettel B."/>
            <person name="Barry K.W."/>
            <person name="Haridas S."/>
            <person name="Chen C."/>
            <person name="Bauer D."/>
            <person name="Andreopoulos W."/>
            <person name="Pangilinan J."/>
            <person name="LaButti K."/>
            <person name="Riley R."/>
            <person name="Lipzen A."/>
            <person name="Clum A."/>
            <person name="Drula E."/>
            <person name="Henrissat B."/>
            <person name="Kohler A."/>
            <person name="Grigoriev I.V."/>
            <person name="Martin F.M."/>
            <person name="Hacquard S."/>
        </authorList>
    </citation>
    <scope>NUCLEOTIDE SEQUENCE [LARGE SCALE GENOMIC DNA]</scope>
    <source>
        <strain evidence="2 3">MPI-SDFR-AT-0080</strain>
    </source>
</reference>
<dbReference type="Proteomes" id="UP000774617">
    <property type="component" value="Unassembled WGS sequence"/>
</dbReference>
<evidence type="ECO:0000313" key="3">
    <source>
        <dbReference type="Proteomes" id="UP000774617"/>
    </source>
</evidence>
<feature type="compositionally biased region" description="Low complexity" evidence="1">
    <location>
        <begin position="29"/>
        <end position="39"/>
    </location>
</feature>
<comment type="caution">
    <text evidence="2">The sequence shown here is derived from an EMBL/GenBank/DDBJ whole genome shotgun (WGS) entry which is preliminary data.</text>
</comment>
<organism evidence="2 3">
    <name type="scientific">Macrophomina phaseolina</name>
    <dbReference type="NCBI Taxonomy" id="35725"/>
    <lineage>
        <taxon>Eukaryota</taxon>
        <taxon>Fungi</taxon>
        <taxon>Dikarya</taxon>
        <taxon>Ascomycota</taxon>
        <taxon>Pezizomycotina</taxon>
        <taxon>Dothideomycetes</taxon>
        <taxon>Dothideomycetes incertae sedis</taxon>
        <taxon>Botryosphaeriales</taxon>
        <taxon>Botryosphaeriaceae</taxon>
        <taxon>Macrophomina</taxon>
    </lineage>
</organism>
<evidence type="ECO:0000313" key="2">
    <source>
        <dbReference type="EMBL" id="KAH7060652.1"/>
    </source>
</evidence>
<sequence>MLSRRSSVIVIPTPGADAQARDRHACQAEVDPVPVPSEEPVLEPRSQASSSERANEQAAAPVSGRCSLGAVSRCFGAANRWASHSIFPFPQANRYVPGPVVDPPVGLLEGKSSFASRNQRSSAFLRKDTTSPQHSRQPVAFNAHPARTAYRTTCGVASSGPLSTSARVGTSLARWSCSIQTRPAAAWWMVGQEQRSGELDSGGCRTGGC</sequence>
<dbReference type="EMBL" id="JAGTJR010000005">
    <property type="protein sequence ID" value="KAH7060652.1"/>
    <property type="molecule type" value="Genomic_DNA"/>
</dbReference>
<gene>
    <name evidence="2" type="ORF">B0J12DRAFT_339857</name>
</gene>
<protein>
    <submittedName>
        <fullName evidence="2">Uncharacterized protein</fullName>
    </submittedName>
</protein>
<keyword evidence="3" id="KW-1185">Reference proteome</keyword>
<proteinExistence type="predicted"/>
<evidence type="ECO:0000256" key="1">
    <source>
        <dbReference type="SAM" id="MobiDB-lite"/>
    </source>
</evidence>
<feature type="region of interest" description="Disordered" evidence="1">
    <location>
        <begin position="1"/>
        <end position="62"/>
    </location>
</feature>
<name>A0ABQ8GMG6_9PEZI</name>
<accession>A0ABQ8GMG6</accession>